<dbReference type="EMBL" id="KK104646">
    <property type="protein sequence ID" value="KIY93604.1"/>
    <property type="molecule type" value="Genomic_DNA"/>
</dbReference>
<organism evidence="3 4">
    <name type="scientific">Monoraphidium neglectum</name>
    <dbReference type="NCBI Taxonomy" id="145388"/>
    <lineage>
        <taxon>Eukaryota</taxon>
        <taxon>Viridiplantae</taxon>
        <taxon>Chlorophyta</taxon>
        <taxon>core chlorophytes</taxon>
        <taxon>Chlorophyceae</taxon>
        <taxon>CS clade</taxon>
        <taxon>Sphaeropleales</taxon>
        <taxon>Selenastraceae</taxon>
        <taxon>Monoraphidium</taxon>
    </lineage>
</organism>
<sequence>MATTQTRNTQLGVRIEGLGAQLDGLRGALAGREAELSEARAALVEKDGGLRRWEAQVRELEARLVAAAGERQALEERLSAEQAASAAASRAAGDAEQRLAAKKRGFALLRADFAAQRVEVEEVARANGKLLARVADLQRELAAASQISAKASAWRSASEAAQMRVEDLEADLSRQAERRGDLVAAYWPVMARLRAAERAARALEAQLRGAGLEPAAALPHALPGEDAAAAALEAAASGLGEAASGAGARGGPAAVAADQPRAKGHESAAEGSAVGASCAGEGVNPVSDSLQQQQQQQQQEESSSESSSGGGGDVSGQGEEGGASSLEEQLSAARQEHERLARAWLLLQDEYWRQKERGMALEIEAGQLRGSWRAAEEKLEKAVEEAAAARAAAGESDALRRKLECDLVGVKAWLRSMEGAGQAHLAALRELGAHQEARAAAEGALRDARQRAASASAAAALAAAEAASLAAERGELLRRGEQERRRAARAEQTRSQ</sequence>
<evidence type="ECO:0000313" key="3">
    <source>
        <dbReference type="EMBL" id="KIY93604.1"/>
    </source>
</evidence>
<feature type="region of interest" description="Disordered" evidence="2">
    <location>
        <begin position="242"/>
        <end position="333"/>
    </location>
</feature>
<evidence type="ECO:0000313" key="4">
    <source>
        <dbReference type="Proteomes" id="UP000054498"/>
    </source>
</evidence>
<dbReference type="GeneID" id="25731913"/>
<dbReference type="RefSeq" id="XP_013892624.1">
    <property type="nucleotide sequence ID" value="XM_014037170.1"/>
</dbReference>
<protein>
    <submittedName>
        <fullName evidence="3">Uncharacterized protein</fullName>
    </submittedName>
</protein>
<gene>
    <name evidence="3" type="ORF">MNEG_14359</name>
</gene>
<evidence type="ECO:0000256" key="2">
    <source>
        <dbReference type="SAM" id="MobiDB-lite"/>
    </source>
</evidence>
<proteinExistence type="predicted"/>
<dbReference type="AlphaFoldDB" id="A0A0D2LPD0"/>
<dbReference type="KEGG" id="mng:MNEG_14359"/>
<feature type="coiled-coil region" evidence="1">
    <location>
        <begin position="120"/>
        <end position="213"/>
    </location>
</feature>
<accession>A0A0D2LPD0</accession>
<dbReference type="SUPFAM" id="SSF57997">
    <property type="entry name" value="Tropomyosin"/>
    <property type="match status" value="1"/>
</dbReference>
<name>A0A0D2LPD0_9CHLO</name>
<feature type="compositionally biased region" description="Low complexity" evidence="2">
    <location>
        <begin position="269"/>
        <end position="307"/>
    </location>
</feature>
<feature type="compositionally biased region" description="Gly residues" evidence="2">
    <location>
        <begin position="308"/>
        <end position="321"/>
    </location>
</feature>
<keyword evidence="4" id="KW-1185">Reference proteome</keyword>
<dbReference type="Proteomes" id="UP000054498">
    <property type="component" value="Unassembled WGS sequence"/>
</dbReference>
<feature type="compositionally biased region" description="Low complexity" evidence="2">
    <location>
        <begin position="242"/>
        <end position="258"/>
    </location>
</feature>
<dbReference type="Gene3D" id="1.10.287.1490">
    <property type="match status" value="1"/>
</dbReference>
<evidence type="ECO:0000256" key="1">
    <source>
        <dbReference type="SAM" id="Coils"/>
    </source>
</evidence>
<reference evidence="3 4" key="1">
    <citation type="journal article" date="2013" name="BMC Genomics">
        <title>Reconstruction of the lipid metabolism for the microalga Monoraphidium neglectum from its genome sequence reveals characteristics suitable for biofuel production.</title>
        <authorList>
            <person name="Bogen C."/>
            <person name="Al-Dilaimi A."/>
            <person name="Albersmeier A."/>
            <person name="Wichmann J."/>
            <person name="Grundmann M."/>
            <person name="Rupp O."/>
            <person name="Lauersen K.J."/>
            <person name="Blifernez-Klassen O."/>
            <person name="Kalinowski J."/>
            <person name="Goesmann A."/>
            <person name="Mussgnug J.H."/>
            <person name="Kruse O."/>
        </authorList>
    </citation>
    <scope>NUCLEOTIDE SEQUENCE [LARGE SCALE GENOMIC DNA]</scope>
    <source>
        <strain evidence="3 4">SAG 48.87</strain>
    </source>
</reference>
<feature type="region of interest" description="Disordered" evidence="2">
    <location>
        <begin position="475"/>
        <end position="496"/>
    </location>
</feature>
<feature type="coiled-coil region" evidence="1">
    <location>
        <begin position="50"/>
        <end position="84"/>
    </location>
</feature>
<keyword evidence="1" id="KW-0175">Coiled coil</keyword>